<comment type="subcellular location">
    <subcellularLocation>
        <location evidence="1">Cell inner membrane</location>
        <topology evidence="1">Multi-pass membrane protein</topology>
    </subcellularLocation>
</comment>
<feature type="domain" description="Type II secretion system protein GspF" evidence="9">
    <location>
        <begin position="39"/>
        <end position="159"/>
    </location>
</feature>
<evidence type="ECO:0000313" key="10">
    <source>
        <dbReference type="EMBL" id="OGN09474.1"/>
    </source>
</evidence>
<comment type="caution">
    <text evidence="10">The sequence shown here is derived from an EMBL/GenBank/DDBJ whole genome shotgun (WGS) entry which is preliminary data.</text>
</comment>
<evidence type="ECO:0000313" key="11">
    <source>
        <dbReference type="Proteomes" id="UP000178908"/>
    </source>
</evidence>
<sequence>MLVYYIRTPNGRIWLDRIEVSVPGMGIIIRNLYLARIAKSLATLMKSGIPILDALRITADLVDNNVFRNIVLDAEENVRGGGSISGALIKYKEIPPLFSSMMSIGERTGKMDFILEHISKFYKTESENSIEGISQIIEPVLILVLGVGVAVLVSSILLPIYSVVSGA</sequence>
<protein>
    <recommendedName>
        <fullName evidence="9">Type II secretion system protein GspF domain-containing protein</fullName>
    </recommendedName>
</protein>
<dbReference type="PANTHER" id="PTHR30012:SF0">
    <property type="entry name" value="TYPE II SECRETION SYSTEM PROTEIN F-RELATED"/>
    <property type="match status" value="1"/>
</dbReference>
<accession>A0A1F8F8J2</accession>
<keyword evidence="7 8" id="KW-0472">Membrane</keyword>
<dbReference type="InterPro" id="IPR003004">
    <property type="entry name" value="GspF/PilC"/>
</dbReference>
<dbReference type="Proteomes" id="UP000178908">
    <property type="component" value="Unassembled WGS sequence"/>
</dbReference>
<gene>
    <name evidence="10" type="ORF">A3C61_01735</name>
</gene>
<dbReference type="FunFam" id="1.20.81.30:FF:000001">
    <property type="entry name" value="Type II secretion system protein F"/>
    <property type="match status" value="1"/>
</dbReference>
<evidence type="ECO:0000256" key="2">
    <source>
        <dbReference type="ARBA" id="ARBA00005745"/>
    </source>
</evidence>
<keyword evidence="3" id="KW-1003">Cell membrane</keyword>
<name>A0A1F8F8J2_9BACT</name>
<dbReference type="GO" id="GO:0005886">
    <property type="term" value="C:plasma membrane"/>
    <property type="evidence" value="ECO:0007669"/>
    <property type="project" value="UniProtKB-SubCell"/>
</dbReference>
<dbReference type="EMBL" id="MGJO01000021">
    <property type="protein sequence ID" value="OGN09474.1"/>
    <property type="molecule type" value="Genomic_DNA"/>
</dbReference>
<evidence type="ECO:0000259" key="9">
    <source>
        <dbReference type="Pfam" id="PF00482"/>
    </source>
</evidence>
<feature type="transmembrane region" description="Helical" evidence="8">
    <location>
        <begin position="140"/>
        <end position="164"/>
    </location>
</feature>
<dbReference type="AlphaFoldDB" id="A0A1F8F8J2"/>
<dbReference type="InterPro" id="IPR042094">
    <property type="entry name" value="T2SS_GspF_sf"/>
</dbReference>
<evidence type="ECO:0000256" key="6">
    <source>
        <dbReference type="ARBA" id="ARBA00022989"/>
    </source>
</evidence>
<keyword evidence="6 8" id="KW-1133">Transmembrane helix</keyword>
<evidence type="ECO:0000256" key="4">
    <source>
        <dbReference type="ARBA" id="ARBA00022519"/>
    </source>
</evidence>
<evidence type="ECO:0000256" key="8">
    <source>
        <dbReference type="SAM" id="Phobius"/>
    </source>
</evidence>
<evidence type="ECO:0000256" key="5">
    <source>
        <dbReference type="ARBA" id="ARBA00022692"/>
    </source>
</evidence>
<keyword evidence="5 8" id="KW-0812">Transmembrane</keyword>
<evidence type="ECO:0000256" key="1">
    <source>
        <dbReference type="ARBA" id="ARBA00004429"/>
    </source>
</evidence>
<dbReference type="Pfam" id="PF00482">
    <property type="entry name" value="T2SSF"/>
    <property type="match status" value="1"/>
</dbReference>
<dbReference type="InterPro" id="IPR018076">
    <property type="entry name" value="T2SS_GspF_dom"/>
</dbReference>
<reference evidence="10 11" key="1">
    <citation type="journal article" date="2016" name="Nat. Commun.">
        <title>Thousands of microbial genomes shed light on interconnected biogeochemical processes in an aquifer system.</title>
        <authorList>
            <person name="Anantharaman K."/>
            <person name="Brown C.T."/>
            <person name="Hug L.A."/>
            <person name="Sharon I."/>
            <person name="Castelle C.J."/>
            <person name="Probst A.J."/>
            <person name="Thomas B.C."/>
            <person name="Singh A."/>
            <person name="Wilkins M.J."/>
            <person name="Karaoz U."/>
            <person name="Brodie E.L."/>
            <person name="Williams K.H."/>
            <person name="Hubbard S.S."/>
            <person name="Banfield J.F."/>
        </authorList>
    </citation>
    <scope>NUCLEOTIDE SEQUENCE [LARGE SCALE GENOMIC DNA]</scope>
</reference>
<comment type="similarity">
    <text evidence="2">Belongs to the GSP F family.</text>
</comment>
<dbReference type="PANTHER" id="PTHR30012">
    <property type="entry name" value="GENERAL SECRETION PATHWAY PROTEIN"/>
    <property type="match status" value="1"/>
</dbReference>
<organism evidence="10 11">
    <name type="scientific">Candidatus Yanofskybacteria bacterium RIFCSPHIGHO2_02_FULL_39_10</name>
    <dbReference type="NCBI Taxonomy" id="1802674"/>
    <lineage>
        <taxon>Bacteria</taxon>
        <taxon>Candidatus Yanofskyibacteriota</taxon>
    </lineage>
</organism>
<keyword evidence="4" id="KW-0997">Cell inner membrane</keyword>
<evidence type="ECO:0000256" key="7">
    <source>
        <dbReference type="ARBA" id="ARBA00023136"/>
    </source>
</evidence>
<dbReference type="Gene3D" id="1.20.81.30">
    <property type="entry name" value="Type II secretion system (T2SS), domain F"/>
    <property type="match status" value="1"/>
</dbReference>
<evidence type="ECO:0000256" key="3">
    <source>
        <dbReference type="ARBA" id="ARBA00022475"/>
    </source>
</evidence>
<proteinExistence type="inferred from homology"/>